<dbReference type="RefSeq" id="WP_390293272.1">
    <property type="nucleotide sequence ID" value="NZ_JBHSFU010000003.1"/>
</dbReference>
<name>A0ABV9DG46_9BACI</name>
<reference evidence="2" key="1">
    <citation type="journal article" date="2019" name="Int. J. Syst. Evol. Microbiol.">
        <title>The Global Catalogue of Microorganisms (GCM) 10K type strain sequencing project: providing services to taxonomists for standard genome sequencing and annotation.</title>
        <authorList>
            <consortium name="The Broad Institute Genomics Platform"/>
            <consortium name="The Broad Institute Genome Sequencing Center for Infectious Disease"/>
            <person name="Wu L."/>
            <person name="Ma J."/>
        </authorList>
    </citation>
    <scope>NUCLEOTIDE SEQUENCE [LARGE SCALE GENOMIC DNA]</scope>
    <source>
        <strain evidence="2">CGMCC 4.7426</strain>
    </source>
</reference>
<evidence type="ECO:0000313" key="1">
    <source>
        <dbReference type="EMBL" id="MFC4557328.1"/>
    </source>
</evidence>
<protein>
    <submittedName>
        <fullName evidence="1">VrrA/YqfQ family protein</fullName>
    </submittedName>
</protein>
<organism evidence="1 2">
    <name type="scientific">Virgibacillus kekensis</name>
    <dbReference type="NCBI Taxonomy" id="202261"/>
    <lineage>
        <taxon>Bacteria</taxon>
        <taxon>Bacillati</taxon>
        <taxon>Bacillota</taxon>
        <taxon>Bacilli</taxon>
        <taxon>Bacillales</taxon>
        <taxon>Bacillaceae</taxon>
        <taxon>Virgibacillus</taxon>
    </lineage>
</organism>
<dbReference type="Proteomes" id="UP001595989">
    <property type="component" value="Unassembled WGS sequence"/>
</dbReference>
<proteinExistence type="predicted"/>
<gene>
    <name evidence="1" type="primary">vrrA</name>
    <name evidence="1" type="ORF">ACFO3D_03790</name>
</gene>
<accession>A0ABV9DG46</accession>
<comment type="caution">
    <text evidence="1">The sequence shown here is derived from an EMBL/GenBank/DDBJ whole genome shotgun (WGS) entry which is preliminary data.</text>
</comment>
<dbReference type="Pfam" id="PF14181">
    <property type="entry name" value="YqfQ"/>
    <property type="match status" value="1"/>
</dbReference>
<dbReference type="EMBL" id="JBHSFU010000003">
    <property type="protein sequence ID" value="MFC4557328.1"/>
    <property type="molecule type" value="Genomic_DNA"/>
</dbReference>
<sequence length="148" mass="16746">MIWGAPARRPNNQVFPAGYRPERRINYQPHPRQGFLAPYKQQGFLTPDRIGSLSQKLDNLQRILKTVNSAVPIIQQYGPIVKNLPTMLQVMKALNETDHSDDASVEDDEWVGDLSDENESLLSLESSIDEESISDNRQIGESVPKLFI</sequence>
<keyword evidence="2" id="KW-1185">Reference proteome</keyword>
<evidence type="ECO:0000313" key="2">
    <source>
        <dbReference type="Proteomes" id="UP001595989"/>
    </source>
</evidence>
<dbReference type="InterPro" id="IPR025571">
    <property type="entry name" value="YqfQ"/>
</dbReference>